<sequence>MWVGSMTCTPAGDMKVGAGLLTALCCRCRGAAAVAACFLVARLAEIGCLDRVLFSPLLLLPAESVRIGEGTFQTLSVGNVI</sequence>
<protein>
    <submittedName>
        <fullName evidence="1">Putative secreted protein</fullName>
    </submittedName>
</protein>
<proteinExistence type="predicted"/>
<evidence type="ECO:0000313" key="1">
    <source>
        <dbReference type="EMBL" id="MXU84581.1"/>
    </source>
</evidence>
<accession>A0A6B0U2M6</accession>
<reference evidence="1" key="1">
    <citation type="submission" date="2019-12" db="EMBL/GenBank/DDBJ databases">
        <title>An insight into the sialome of adult female Ixodes ricinus ticks feeding for 6 days.</title>
        <authorList>
            <person name="Perner J."/>
            <person name="Ribeiro J.M.C."/>
        </authorList>
    </citation>
    <scope>NUCLEOTIDE SEQUENCE</scope>
    <source>
        <strain evidence="1">Semi-engorged</strain>
        <tissue evidence="1">Salivary glands</tissue>
    </source>
</reference>
<name>A0A6B0U2M6_IXORI</name>
<dbReference type="EMBL" id="GIFC01002498">
    <property type="protein sequence ID" value="MXU84581.1"/>
    <property type="molecule type" value="Transcribed_RNA"/>
</dbReference>
<organism evidence="1">
    <name type="scientific">Ixodes ricinus</name>
    <name type="common">Common tick</name>
    <name type="synonym">Acarus ricinus</name>
    <dbReference type="NCBI Taxonomy" id="34613"/>
    <lineage>
        <taxon>Eukaryota</taxon>
        <taxon>Metazoa</taxon>
        <taxon>Ecdysozoa</taxon>
        <taxon>Arthropoda</taxon>
        <taxon>Chelicerata</taxon>
        <taxon>Arachnida</taxon>
        <taxon>Acari</taxon>
        <taxon>Parasitiformes</taxon>
        <taxon>Ixodida</taxon>
        <taxon>Ixodoidea</taxon>
        <taxon>Ixodidae</taxon>
        <taxon>Ixodinae</taxon>
        <taxon>Ixodes</taxon>
    </lineage>
</organism>
<dbReference type="AlphaFoldDB" id="A0A6B0U2M6"/>